<dbReference type="OMA" id="AMQWSTH"/>
<protein>
    <submittedName>
        <fullName evidence="2">Uncharacterized protein</fullName>
    </submittedName>
</protein>
<dbReference type="GeneID" id="13452766"/>
<feature type="region of interest" description="Disordered" evidence="1">
    <location>
        <begin position="1313"/>
        <end position="1375"/>
    </location>
</feature>
<feature type="region of interest" description="Disordered" evidence="1">
    <location>
        <begin position="263"/>
        <end position="316"/>
    </location>
</feature>
<feature type="compositionally biased region" description="Polar residues" evidence="1">
    <location>
        <begin position="80"/>
        <end position="91"/>
    </location>
</feature>
<dbReference type="PhylomeDB" id="E9AJS5"/>
<feature type="compositionally biased region" description="Acidic residues" evidence="1">
    <location>
        <begin position="304"/>
        <end position="315"/>
    </location>
</feature>
<dbReference type="RefSeq" id="XP_003871710.1">
    <property type="nucleotide sequence ID" value="XM_003871661.1"/>
</dbReference>
<dbReference type="Proteomes" id="UP000007259">
    <property type="component" value="Chromosome 3"/>
</dbReference>
<sequence>MPRLHAISQGLCHHIGQQQQQQRPARQIQLAEPTIRDVPAQRSPKTPPTPTRVRVVGAQEGENRTALVQESPRIGHAQKSDSQQPHPNSVVSHVPSATCLMHRRGRTALTDAEVVVNGDDAENGSRRRRERRPRSPSPPTSHTLEALFHEDQIAEEQRVALLSASPSPSSAHQRTTTAGEEDLFSKASTRSHSSIAEAGQRGMAMTNAPSRATRRPRAVDEPLPTPSEASAVFGAVPHTYLEPLRVWLPRRVEAACVLTCEGSPPIMRGAASGNRSQARIRTAPPRRRASDLRPATGDGGADSAQDDYAGDDDDGLPVALWRRTPPHTGVTMADADGAPTSLLSSPRWCVTAYEPLSLSLPVTARCADGDSEGSVLQPAPLSNTVGSSILGRSGAREGEDVGIDAEDDEEAAAVGACRDHRPPAAMGSRHGSAPAATAVTRVYWGAAPPLRGMAPSVLHHGSATGMGADGDDGDAGGDGAAFAGRRNSGQNIRSSVQGSGRALDPRAQHFSVTPVAVSSAVVATALPDWHQHGDARGYEGVGARPSRSSATAAVHRHEPFCDLPSSPLPVMPRRPPAIPGPNAYVLAQSMELRITLPWLLHTSTLPPVAAEALARCLGAHIRAHLRPERAAQWTQDGACRPRFGGTCAPGSAAAHPQPKSSWREDPPPCWVAAFAYTAGIQMYATNHASSLVHAKESTKEGESSRDSQASPRHDPCGLASEAQLDLISWPAWVPSAQKSVHMLAALTSGAFQLIEAIARALDQASTAGNCPASTATAAAAAAPAALVDMDTAEEGDTEARSVRRAAYNAVGQLHIDSSGASRSATALSRDPATVLHQFHVFSEAIFGDAANKRLCRHVRDRLPLHVQDLSELLSRPWCGGAREDEDGDLAITTTAVAAAGVWRARCPSMLDLVHHLARAWMAECFSGLANRLHAFLLTHNPGVVLDLIRVRTNDSDDAVPHDNVFNGARLPKRICAEEGDGNACAHQRGRVPAHEQHRRQRERHGCFAHLRAVPGAAAAAASVLPPHALIYRGVAEFTHGPLQRWERWWLSPSSTPAAHPLATNTAASAAAMQWSTHVNYATVHSLQWVLRHPLDAHAVADGVRESASKLVAVTDTLALLELLTLMPPLLDTTALLMYEAEAVLRGACACVMGNAGDGDGGGGGTATMTSGAHSHSAITTGIRATPSRATTQGFHAYYRVFLGLVCYGAMKLSDAEGMALLSRTRPQRTGVEPARAAPHDHDGASSFPELRSAQATVDGLWTQYILPLVVGYVSGSGTGAAPAACMDALTAADQCVTYALMLLQLLRLEGRNARHGGRGSAQSPAFPNGPQQDASNSGVSSSSRYRRKRARSPRPESVSSSAFTADTATTTTTAATTRRCANSGLDSINDLERVGVTMEESRYMAAPAFGHAPRPDHRDEQSVAHNAASGTVAGVVGDTPTEKPAPPQHCIPPLALLAQGDAGEVAAAAAAAPQCPPCPAPPPDWQGVCRQLIRRWLQPKGDCDGRGCRESNLDEGTAQHQQPNDSTSVRASCFPGGRSKLLDVCEEGGGHTLHRRDVRRVSALLTGLALRIAAVREEERGAHAVSPHSGGAGCCYDYLYGVLPPGLRAGDAGLITVASTSSSDDGEDSDTDSAGEGAETDDNLCDVNILRCATSTISTSSGSGSSDRNTLGTTPLAALVSPLSSSLATSP</sequence>
<feature type="region of interest" description="Disordered" evidence="1">
    <location>
        <begin position="1618"/>
        <end position="1641"/>
    </location>
</feature>
<feature type="region of interest" description="Disordered" evidence="1">
    <location>
        <begin position="34"/>
        <end position="92"/>
    </location>
</feature>
<feature type="compositionally biased region" description="Polar residues" evidence="1">
    <location>
        <begin position="1320"/>
        <end position="1334"/>
    </location>
</feature>
<dbReference type="KEGG" id="lmi:LMXM_03_0420"/>
<feature type="region of interest" description="Disordered" evidence="1">
    <location>
        <begin position="1513"/>
        <end position="1532"/>
    </location>
</feature>
<feature type="compositionally biased region" description="Polar residues" evidence="1">
    <location>
        <begin position="1518"/>
        <end position="1530"/>
    </location>
</feature>
<feature type="region of interest" description="Disordered" evidence="1">
    <location>
        <begin position="1226"/>
        <end position="1246"/>
    </location>
</feature>
<feature type="region of interest" description="Disordered" evidence="1">
    <location>
        <begin position="693"/>
        <end position="717"/>
    </location>
</feature>
<proteinExistence type="predicted"/>
<feature type="compositionally biased region" description="Acidic residues" evidence="1">
    <location>
        <begin position="1624"/>
        <end position="1641"/>
    </location>
</feature>
<accession>E9AJS5</accession>
<feature type="region of interest" description="Disordered" evidence="1">
    <location>
        <begin position="163"/>
        <end position="229"/>
    </location>
</feature>
<keyword evidence="3" id="KW-1185">Reference proteome</keyword>
<name>E9AJS5_LEIMU</name>
<evidence type="ECO:0000313" key="2">
    <source>
        <dbReference type="EMBL" id="CBZ23175.1"/>
    </source>
</evidence>
<feature type="region of interest" description="Disordered" evidence="1">
    <location>
        <begin position="461"/>
        <end position="503"/>
    </location>
</feature>
<feature type="compositionally biased region" description="Basic and acidic residues" evidence="1">
    <location>
        <begin position="693"/>
        <end position="715"/>
    </location>
</feature>
<evidence type="ECO:0000256" key="1">
    <source>
        <dbReference type="SAM" id="MobiDB-lite"/>
    </source>
</evidence>
<organism evidence="2 3">
    <name type="scientific">Leishmania mexicana (strain MHOM/GT/2001/U1103)</name>
    <dbReference type="NCBI Taxonomy" id="929439"/>
    <lineage>
        <taxon>Eukaryota</taxon>
        <taxon>Discoba</taxon>
        <taxon>Euglenozoa</taxon>
        <taxon>Kinetoplastea</taxon>
        <taxon>Metakinetoplastina</taxon>
        <taxon>Trypanosomatida</taxon>
        <taxon>Trypanosomatidae</taxon>
        <taxon>Leishmaniinae</taxon>
        <taxon>Leishmania</taxon>
    </lineage>
</organism>
<dbReference type="OrthoDB" id="266912at2759"/>
<gene>
    <name evidence="2" type="ORF">LMXM_03_0420</name>
</gene>
<feature type="region of interest" description="Disordered" evidence="1">
    <location>
        <begin position="110"/>
        <end position="145"/>
    </location>
</feature>
<reference evidence="2 3" key="1">
    <citation type="journal article" date="2011" name="Genome Res.">
        <title>Chromosome and gene copy number variation allow major structural change between species and strains of Leishmania.</title>
        <authorList>
            <person name="Rogers M.B."/>
            <person name="Hilley J.D."/>
            <person name="Dickens N.J."/>
            <person name="Wilkes J."/>
            <person name="Bates P.A."/>
            <person name="Depledge D.P."/>
            <person name="Harris D."/>
            <person name="Her Y."/>
            <person name="Herzyk P."/>
            <person name="Imamura H."/>
            <person name="Otto T.D."/>
            <person name="Sanders M."/>
            <person name="Seeger K."/>
            <person name="Dujardin J.C."/>
            <person name="Berriman M."/>
            <person name="Smith D.F."/>
            <person name="Hertz-Fowler C."/>
            <person name="Mottram J.C."/>
        </authorList>
    </citation>
    <scope>NUCLEOTIDE SEQUENCE [LARGE SCALE GENOMIC DNA]</scope>
    <source>
        <strain evidence="2 3">MHOM/GT/2001/U1103</strain>
    </source>
</reference>
<feature type="compositionally biased region" description="Low complexity" evidence="1">
    <location>
        <begin position="1364"/>
        <end position="1375"/>
    </location>
</feature>
<dbReference type="VEuPathDB" id="TriTrypDB:LmxM.03.0420"/>
<evidence type="ECO:0000313" key="3">
    <source>
        <dbReference type="Proteomes" id="UP000007259"/>
    </source>
</evidence>
<feature type="compositionally biased region" description="Polar residues" evidence="1">
    <location>
        <begin position="487"/>
        <end position="498"/>
    </location>
</feature>
<dbReference type="EMBL" id="FR799556">
    <property type="protein sequence ID" value="CBZ23175.1"/>
    <property type="molecule type" value="Genomic_DNA"/>
</dbReference>